<keyword evidence="1" id="KW-0175">Coiled coil</keyword>
<dbReference type="OrthoDB" id="432528at2759"/>
<proteinExistence type="predicted"/>
<organism evidence="2 3">
    <name type="scientific">Reticulomyxa filosa</name>
    <dbReference type="NCBI Taxonomy" id="46433"/>
    <lineage>
        <taxon>Eukaryota</taxon>
        <taxon>Sar</taxon>
        <taxon>Rhizaria</taxon>
        <taxon>Retaria</taxon>
        <taxon>Foraminifera</taxon>
        <taxon>Monothalamids</taxon>
        <taxon>Reticulomyxidae</taxon>
        <taxon>Reticulomyxa</taxon>
    </lineage>
</organism>
<feature type="coiled-coil region" evidence="1">
    <location>
        <begin position="329"/>
        <end position="359"/>
    </location>
</feature>
<name>X6LR48_RETFI</name>
<feature type="non-terminal residue" evidence="2">
    <location>
        <position position="380"/>
    </location>
</feature>
<keyword evidence="3" id="KW-1185">Reference proteome</keyword>
<evidence type="ECO:0000313" key="3">
    <source>
        <dbReference type="Proteomes" id="UP000023152"/>
    </source>
</evidence>
<dbReference type="SUPFAM" id="SSF50965">
    <property type="entry name" value="Galactose oxidase, central domain"/>
    <property type="match status" value="1"/>
</dbReference>
<dbReference type="Gene3D" id="2.120.10.80">
    <property type="entry name" value="Kelch-type beta propeller"/>
    <property type="match status" value="1"/>
</dbReference>
<accession>X6LR48</accession>
<evidence type="ECO:0000256" key="1">
    <source>
        <dbReference type="SAM" id="Coils"/>
    </source>
</evidence>
<dbReference type="Proteomes" id="UP000023152">
    <property type="component" value="Unassembled WGS sequence"/>
</dbReference>
<dbReference type="InterPro" id="IPR015915">
    <property type="entry name" value="Kelch-typ_b-propeller"/>
</dbReference>
<dbReference type="AlphaFoldDB" id="X6LR48"/>
<gene>
    <name evidence="2" type="ORF">RFI_34190</name>
</gene>
<dbReference type="EMBL" id="ASPP01033887">
    <property type="protein sequence ID" value="ETO03220.1"/>
    <property type="molecule type" value="Genomic_DNA"/>
</dbReference>
<reference evidence="2 3" key="1">
    <citation type="journal article" date="2013" name="Curr. Biol.">
        <title>The Genome of the Foraminiferan Reticulomyxa filosa.</title>
        <authorList>
            <person name="Glockner G."/>
            <person name="Hulsmann N."/>
            <person name="Schleicher M."/>
            <person name="Noegel A.A."/>
            <person name="Eichinger L."/>
            <person name="Gallinger C."/>
            <person name="Pawlowski J."/>
            <person name="Sierra R."/>
            <person name="Euteneuer U."/>
            <person name="Pillet L."/>
            <person name="Moustafa A."/>
            <person name="Platzer M."/>
            <person name="Groth M."/>
            <person name="Szafranski K."/>
            <person name="Schliwa M."/>
        </authorList>
    </citation>
    <scope>NUCLEOTIDE SEQUENCE [LARGE SCALE GENOMIC DNA]</scope>
</reference>
<dbReference type="InterPro" id="IPR011043">
    <property type="entry name" value="Gal_Oxase/kelch_b-propeller"/>
</dbReference>
<evidence type="ECO:0000313" key="2">
    <source>
        <dbReference type="EMBL" id="ETO03220.1"/>
    </source>
</evidence>
<feature type="non-terminal residue" evidence="2">
    <location>
        <position position="1"/>
    </location>
</feature>
<sequence length="380" mass="44650">SYCLAQCISFKDEVLICGGYKTNDCYSYHTLQKKYKYICSYPADVELIGHCVVKIKQTDDVIHLLSFGGQGCETVKQTFVMKYKSVWNDISNVDSKEDNQEFNIWIKNDNNKNIGKYKENLKGAKGLICGQNDDLLFITYYPKNIKIINLNDMSEIHQNKIEISCNNYNFGYHCFEKLEKNTFILFCNNAGMSIEYDEFKNKISYEERLCFRDLDISVSSFIYLYDYIFLFGGKDKIDEKTVKSIYKYSISYRRWTKCDFTLPIELSSSFAIFSDHNAKVRIIGGQNNNEEMKIHLIMDVESIFDMSDLVNSADKYKTIGYDNIIPKEIEDQKEKIIQLKSKLEKLDKEEEKIDLNKIEWLEIWCSDDYHIILKIFQMIL</sequence>
<comment type="caution">
    <text evidence="2">The sequence shown here is derived from an EMBL/GenBank/DDBJ whole genome shotgun (WGS) entry which is preliminary data.</text>
</comment>
<protein>
    <submittedName>
        <fullName evidence="2">Uncharacterized protein</fullName>
    </submittedName>
</protein>